<name>A0ABD0YY95_9HEMI</name>
<dbReference type="Proteomes" id="UP001558652">
    <property type="component" value="Unassembled WGS sequence"/>
</dbReference>
<accession>A0ABD0YY95</accession>
<gene>
    <name evidence="2" type="ORF">AAG570_001954</name>
</gene>
<organism evidence="2 3">
    <name type="scientific">Ranatra chinensis</name>
    <dbReference type="NCBI Taxonomy" id="642074"/>
    <lineage>
        <taxon>Eukaryota</taxon>
        <taxon>Metazoa</taxon>
        <taxon>Ecdysozoa</taxon>
        <taxon>Arthropoda</taxon>
        <taxon>Hexapoda</taxon>
        <taxon>Insecta</taxon>
        <taxon>Pterygota</taxon>
        <taxon>Neoptera</taxon>
        <taxon>Paraneoptera</taxon>
        <taxon>Hemiptera</taxon>
        <taxon>Heteroptera</taxon>
        <taxon>Panheteroptera</taxon>
        <taxon>Nepomorpha</taxon>
        <taxon>Nepidae</taxon>
        <taxon>Ranatrinae</taxon>
        <taxon>Ranatra</taxon>
    </lineage>
</organism>
<dbReference type="AlphaFoldDB" id="A0ABD0YY95"/>
<feature type="compositionally biased region" description="Basic and acidic residues" evidence="1">
    <location>
        <begin position="128"/>
        <end position="141"/>
    </location>
</feature>
<dbReference type="EMBL" id="JBFDAA010000011">
    <property type="protein sequence ID" value="KAL1124184.1"/>
    <property type="molecule type" value="Genomic_DNA"/>
</dbReference>
<comment type="caution">
    <text evidence="2">The sequence shown here is derived from an EMBL/GenBank/DDBJ whole genome shotgun (WGS) entry which is preliminary data.</text>
</comment>
<feature type="region of interest" description="Disordered" evidence="1">
    <location>
        <begin position="114"/>
        <end position="141"/>
    </location>
</feature>
<evidence type="ECO:0000256" key="1">
    <source>
        <dbReference type="SAM" id="MobiDB-lite"/>
    </source>
</evidence>
<keyword evidence="3" id="KW-1185">Reference proteome</keyword>
<evidence type="ECO:0000313" key="3">
    <source>
        <dbReference type="Proteomes" id="UP001558652"/>
    </source>
</evidence>
<protein>
    <submittedName>
        <fullName evidence="2">Uncharacterized protein</fullName>
    </submittedName>
</protein>
<reference evidence="2 3" key="1">
    <citation type="submission" date="2024-07" db="EMBL/GenBank/DDBJ databases">
        <title>Chromosome-level genome assembly of the water stick insect Ranatra chinensis (Heteroptera: Nepidae).</title>
        <authorList>
            <person name="Liu X."/>
        </authorList>
    </citation>
    <scope>NUCLEOTIDE SEQUENCE [LARGE SCALE GENOMIC DNA]</scope>
    <source>
        <strain evidence="2">Cailab_2021Rc</strain>
        <tissue evidence="2">Muscle</tissue>
    </source>
</reference>
<sequence>MASKRRNMFYQNMKQEKPENTCNLPSFCDSPYLGAAMGGKAIQARRGHSPSELLRRRDIGQPFRVPNQYSAFFYLWKELFHVGKRQSGTGVIRAAVQREIDSVLYPDGGSNFPRSPGVDVGVSSNSSTRRDTDVHWRRSIN</sequence>
<proteinExistence type="predicted"/>
<evidence type="ECO:0000313" key="2">
    <source>
        <dbReference type="EMBL" id="KAL1124184.1"/>
    </source>
</evidence>